<evidence type="ECO:0000313" key="9">
    <source>
        <dbReference type="Proteomes" id="UP000023755"/>
    </source>
</evidence>
<gene>
    <name evidence="8" type="ORF">NHE_0703</name>
</gene>
<keyword evidence="5 7" id="KW-0472">Membrane</keyword>
<dbReference type="EMBL" id="CP007481">
    <property type="protein sequence ID" value="AHX11636.1"/>
    <property type="molecule type" value="Genomic_DNA"/>
</dbReference>
<sequence>MQERYDNDVEEFSIGDESVEVKDRTSGERGGGFKKKVIYVVLVAIGFFFTYKFFAGNADKDKELDRTFHPASEEKVIDTKEVKKSEKSSFILPKDDDVNHVLLPPKLPELPKLPPMPLPQQPEAPTAERSAPALPSFLPPGTPSGSSPMDPPTKVVAGGKYRYDRTTPMLVFGGGGAQSPDGESSGINFSDPSSMLDPSKLGDLRKSLQQTDTTPLEDKALQRTQNQTVATYLGNLDYVLAEGKMLDAVLETAINTDLQAKVRAVVSRDVFSESGNLILIPRGSRLIGSYSSDISFNQSRVNIVWTRIILPNGIDITLGNFAGVDPLGRAGVRGVVNSKVSNVMSTSILLATARVASGIIVDRIMGADKKLSEVTVSTPKRPLVKKNDDVDDDGSKAKGSAGAIIGIQAVQDASKQVTDYVKRMANANPTITINQGAKLKVFVDQDIVFPKSSFQEYKVLE</sequence>
<dbReference type="GO" id="GO:0016020">
    <property type="term" value="C:membrane"/>
    <property type="evidence" value="ECO:0007669"/>
    <property type="project" value="UniProtKB-SubCell"/>
</dbReference>
<evidence type="ECO:0000256" key="1">
    <source>
        <dbReference type="ARBA" id="ARBA00004167"/>
    </source>
</evidence>
<dbReference type="KEGG" id="nhm:NHE_0703"/>
<feature type="region of interest" description="Disordered" evidence="6">
    <location>
        <begin position="171"/>
        <end position="201"/>
    </location>
</feature>
<dbReference type="HOGENOM" id="CLU_041915_0_0_5"/>
<dbReference type="CDD" id="cd16429">
    <property type="entry name" value="VirB10"/>
    <property type="match status" value="1"/>
</dbReference>
<reference evidence="8 9" key="1">
    <citation type="submission" date="2014-03" db="EMBL/GenBank/DDBJ databases">
        <title>Sequencing and Comparison of Genomes and Transcriptome Profiles of Human Ehrlichiosis Agents.</title>
        <authorList>
            <person name="Lin M."/>
            <person name="Daugherty S.C."/>
            <person name="Nagaraj S."/>
            <person name="Cheng Z."/>
            <person name="Xiong Q."/>
            <person name="Lin F.-Y."/>
            <person name="Sengamalay N."/>
            <person name="Ott S."/>
            <person name="Godinez A."/>
            <person name="Tallon L.J."/>
            <person name="Sadzewicz L."/>
            <person name="Fraser C.M."/>
            <person name="Dunning Hotopp J.C."/>
            <person name="Rikihisa Y."/>
        </authorList>
    </citation>
    <scope>NUCLEOTIDE SEQUENCE [LARGE SCALE GENOMIC DNA]</scope>
    <source>
        <strain evidence="8 9">Oregon</strain>
    </source>
</reference>
<evidence type="ECO:0000256" key="5">
    <source>
        <dbReference type="ARBA" id="ARBA00023136"/>
    </source>
</evidence>
<keyword evidence="9" id="KW-1185">Reference proteome</keyword>
<evidence type="ECO:0000256" key="2">
    <source>
        <dbReference type="ARBA" id="ARBA00010265"/>
    </source>
</evidence>
<feature type="compositionally biased region" description="Pro residues" evidence="6">
    <location>
        <begin position="105"/>
        <end position="122"/>
    </location>
</feature>
<dbReference type="Pfam" id="PF03743">
    <property type="entry name" value="TrbI"/>
    <property type="match status" value="1"/>
</dbReference>
<evidence type="ECO:0000256" key="6">
    <source>
        <dbReference type="SAM" id="MobiDB-lite"/>
    </source>
</evidence>
<evidence type="ECO:0000256" key="3">
    <source>
        <dbReference type="ARBA" id="ARBA00022692"/>
    </source>
</evidence>
<dbReference type="InterPro" id="IPR005498">
    <property type="entry name" value="T4SS_VirB10/TraB/TrbI"/>
</dbReference>
<dbReference type="InterPro" id="IPR042217">
    <property type="entry name" value="T4SS_VirB10/TrbI"/>
</dbReference>
<accession>X5H4Y9</accession>
<dbReference type="Proteomes" id="UP000023755">
    <property type="component" value="Chromosome"/>
</dbReference>
<feature type="transmembrane region" description="Helical" evidence="7">
    <location>
        <begin position="37"/>
        <end position="54"/>
    </location>
</feature>
<evidence type="ECO:0000256" key="7">
    <source>
        <dbReference type="SAM" id="Phobius"/>
    </source>
</evidence>
<evidence type="ECO:0000313" key="8">
    <source>
        <dbReference type="EMBL" id="AHX11636.1"/>
    </source>
</evidence>
<dbReference type="RefSeq" id="WP_232214970.1">
    <property type="nucleotide sequence ID" value="NZ_CP007481.1"/>
</dbReference>
<feature type="region of interest" description="Disordered" evidence="6">
    <location>
        <begin position="102"/>
        <end position="158"/>
    </location>
</feature>
<keyword evidence="3 7" id="KW-0812">Transmembrane</keyword>
<dbReference type="AlphaFoldDB" id="X5H4Y9"/>
<protein>
    <submittedName>
        <fullName evidence="8">Bacterial conjugation TrbI-like family protein</fullName>
    </submittedName>
</protein>
<comment type="subcellular location">
    <subcellularLocation>
        <location evidence="1">Membrane</location>
        <topology evidence="1">Single-pass membrane protein</topology>
    </subcellularLocation>
</comment>
<dbReference type="Gene3D" id="2.40.128.260">
    <property type="entry name" value="Type IV secretion system, VirB10/TraB/TrbI"/>
    <property type="match status" value="1"/>
</dbReference>
<comment type="similarity">
    <text evidence="2">Belongs to the TrbI/VirB10 family.</text>
</comment>
<keyword evidence="4 7" id="KW-1133">Transmembrane helix</keyword>
<dbReference type="STRING" id="1286528.NHE_0703"/>
<feature type="compositionally biased region" description="Polar residues" evidence="6">
    <location>
        <begin position="181"/>
        <end position="193"/>
    </location>
</feature>
<proteinExistence type="inferred from homology"/>
<evidence type="ECO:0000256" key="4">
    <source>
        <dbReference type="ARBA" id="ARBA00022989"/>
    </source>
</evidence>
<organism evidence="8 9">
    <name type="scientific">Neorickettsia helminthoeca str. Oregon</name>
    <dbReference type="NCBI Taxonomy" id="1286528"/>
    <lineage>
        <taxon>Bacteria</taxon>
        <taxon>Pseudomonadati</taxon>
        <taxon>Pseudomonadota</taxon>
        <taxon>Alphaproteobacteria</taxon>
        <taxon>Rickettsiales</taxon>
        <taxon>Anaplasmataceae</taxon>
        <taxon>Neorickettsia</taxon>
    </lineage>
</organism>
<name>X5H4Y9_9RICK</name>